<evidence type="ECO:0000256" key="5">
    <source>
        <dbReference type="ARBA" id="ARBA00022679"/>
    </source>
</evidence>
<keyword evidence="6 9" id="KW-0949">S-adenosyl-L-methionine</keyword>
<comment type="similarity">
    <text evidence="9">Belongs to the class I-like SAM-binding methyltransferase superfamily. RNA methyltransferase RlmE family. TRM7 subfamily.</text>
</comment>
<sequence length="308" mass="34118">MKKEISQKSNIFLKTKIKLDKRDIYYRLGKSEGYRARSAYKLIHLDEQFLFFDDPQKPIRRAIDLCAAPGSWTQVLVKKLNQNLSPSSEKPKIVAVDLQPMAPIEGAIQIVGDITKPETADKILSNFEGQKADLVVCDGAPDVTGLHDLDEFVQAQLLLSALKITLSVLKLGGTFVAKIFRGRDVDMLYDQLRCFFPNVTCSKPRSSRTSSIEAFVVCQGYAPPAGFEPDLTSPLLLDSALRSQSDLDPNLRHVLDFVACGDLSSWPDSDSNFPPSENLGGDSTSSPLAPPTEPAYKEWTKKKALREL</sequence>
<dbReference type="GO" id="GO:0005634">
    <property type="term" value="C:nucleus"/>
    <property type="evidence" value="ECO:0007669"/>
    <property type="project" value="UniProtKB-SubCell"/>
</dbReference>
<evidence type="ECO:0000259" key="11">
    <source>
        <dbReference type="Pfam" id="PF01728"/>
    </source>
</evidence>
<dbReference type="GO" id="GO:0005737">
    <property type="term" value="C:cytoplasm"/>
    <property type="evidence" value="ECO:0007669"/>
    <property type="project" value="UniProtKB-SubCell"/>
</dbReference>
<dbReference type="Gene3D" id="3.40.50.150">
    <property type="entry name" value="Vaccinia Virus protein VP39"/>
    <property type="match status" value="1"/>
</dbReference>
<dbReference type="InterPro" id="IPR050082">
    <property type="entry name" value="RNA_methyltr_RlmE"/>
</dbReference>
<dbReference type="InterPro" id="IPR028590">
    <property type="entry name" value="RNA_methyltr_E_TRM7"/>
</dbReference>
<organism evidence="12 13">
    <name type="scientific">Phakopsora pachyrhizi</name>
    <name type="common">Asian soybean rust disease fungus</name>
    <dbReference type="NCBI Taxonomy" id="170000"/>
    <lineage>
        <taxon>Eukaryota</taxon>
        <taxon>Fungi</taxon>
        <taxon>Dikarya</taxon>
        <taxon>Basidiomycota</taxon>
        <taxon>Pucciniomycotina</taxon>
        <taxon>Pucciniomycetes</taxon>
        <taxon>Pucciniales</taxon>
        <taxon>Phakopsoraceae</taxon>
        <taxon>Phakopsora</taxon>
    </lineage>
</organism>
<feature type="binding site" evidence="9">
    <location>
        <position position="113"/>
    </location>
    <ligand>
        <name>S-adenosyl-L-methionine</name>
        <dbReference type="ChEBI" id="CHEBI:59789"/>
    </ligand>
</feature>
<dbReference type="HAMAP" id="MF_01547">
    <property type="entry name" value="RNA_methyltr_E"/>
    <property type="match status" value="1"/>
</dbReference>
<protein>
    <recommendedName>
        <fullName evidence="9">Putative tRNA (cytidine(32)/guanosine(34)-2'-O)-methyltransferase</fullName>
        <ecNumber evidence="9">2.1.1.205</ecNumber>
    </recommendedName>
    <alternativeName>
        <fullName evidence="9">2'-O-ribose RNA methyltransferase TRM7 homolog</fullName>
    </alternativeName>
</protein>
<comment type="caution">
    <text evidence="12">The sequence shown here is derived from an EMBL/GenBank/DDBJ whole genome shotgun (WGS) entry which is preliminary data.</text>
</comment>
<feature type="binding site" evidence="9">
    <location>
        <position position="70"/>
    </location>
    <ligand>
        <name>S-adenosyl-L-methionine</name>
        <dbReference type="ChEBI" id="CHEBI:59789"/>
    </ligand>
</feature>
<dbReference type="PANTHER" id="PTHR10920">
    <property type="entry name" value="RIBOSOMAL RNA METHYLTRANSFERASE"/>
    <property type="match status" value="1"/>
</dbReference>
<dbReference type="Proteomes" id="UP001153365">
    <property type="component" value="Unassembled WGS sequence"/>
</dbReference>
<evidence type="ECO:0000256" key="9">
    <source>
        <dbReference type="HAMAP-Rule" id="MF_03162"/>
    </source>
</evidence>
<feature type="region of interest" description="Disordered" evidence="10">
    <location>
        <begin position="268"/>
        <end position="308"/>
    </location>
</feature>
<evidence type="ECO:0000313" key="13">
    <source>
        <dbReference type="Proteomes" id="UP001153365"/>
    </source>
</evidence>
<gene>
    <name evidence="12" type="ORF">PPACK8108_LOCUS1122</name>
</gene>
<name>A0AAV0AGZ4_PHAPC</name>
<dbReference type="EMBL" id="CALTRL010000148">
    <property type="protein sequence ID" value="CAH7666771.1"/>
    <property type="molecule type" value="Genomic_DNA"/>
</dbReference>
<feature type="binding site" evidence="9">
    <location>
        <position position="138"/>
    </location>
    <ligand>
        <name>S-adenosyl-L-methionine</name>
        <dbReference type="ChEBI" id="CHEBI:59789"/>
    </ligand>
</feature>
<keyword evidence="5 9" id="KW-0808">Transferase</keyword>
<dbReference type="AlphaFoldDB" id="A0AAV0AGZ4"/>
<feature type="active site" description="Proton acceptor" evidence="9">
    <location>
        <position position="178"/>
    </location>
</feature>
<dbReference type="GO" id="GO:0106340">
    <property type="term" value="F:tRNA (guanosine(34)-2'-O)-methyltransferase activity"/>
    <property type="evidence" value="ECO:0007669"/>
    <property type="project" value="UniProtKB-ARBA"/>
</dbReference>
<dbReference type="GO" id="GO:0002128">
    <property type="term" value="P:tRNA nucleoside ribose methylation"/>
    <property type="evidence" value="ECO:0007669"/>
    <property type="project" value="UniProtKB-UniRule"/>
</dbReference>
<evidence type="ECO:0000256" key="10">
    <source>
        <dbReference type="SAM" id="MobiDB-lite"/>
    </source>
</evidence>
<evidence type="ECO:0000256" key="1">
    <source>
        <dbReference type="ARBA" id="ARBA00004123"/>
    </source>
</evidence>
<feature type="domain" description="Ribosomal RNA methyltransferase FtsJ" evidence="11">
    <location>
        <begin position="34"/>
        <end position="221"/>
    </location>
</feature>
<feature type="binding site" evidence="9">
    <location>
        <position position="72"/>
    </location>
    <ligand>
        <name>S-adenosyl-L-methionine</name>
        <dbReference type="ChEBI" id="CHEBI:59789"/>
    </ligand>
</feature>
<dbReference type="SUPFAM" id="SSF53335">
    <property type="entry name" value="S-adenosyl-L-methionine-dependent methyltransferases"/>
    <property type="match status" value="1"/>
</dbReference>
<evidence type="ECO:0000256" key="8">
    <source>
        <dbReference type="ARBA" id="ARBA00048902"/>
    </source>
</evidence>
<dbReference type="FunFam" id="3.40.50.150:FF:000040">
    <property type="entry name" value="Putative ribosomal RNA methyltransferase 1"/>
    <property type="match status" value="1"/>
</dbReference>
<evidence type="ECO:0000256" key="3">
    <source>
        <dbReference type="ARBA" id="ARBA00022490"/>
    </source>
</evidence>
<dbReference type="InterPro" id="IPR015507">
    <property type="entry name" value="rRNA-MeTfrase_E"/>
</dbReference>
<evidence type="ECO:0000256" key="6">
    <source>
        <dbReference type="ARBA" id="ARBA00022691"/>
    </source>
</evidence>
<evidence type="ECO:0000256" key="2">
    <source>
        <dbReference type="ARBA" id="ARBA00004496"/>
    </source>
</evidence>
<keyword evidence="13" id="KW-1185">Reference proteome</keyword>
<feature type="compositionally biased region" description="Polar residues" evidence="10">
    <location>
        <begin position="268"/>
        <end position="287"/>
    </location>
</feature>
<evidence type="ECO:0000256" key="7">
    <source>
        <dbReference type="ARBA" id="ARBA00022694"/>
    </source>
</evidence>
<dbReference type="PANTHER" id="PTHR10920:SF12">
    <property type="entry name" value="TRNA (CYTIDINE(32)_GUANOSINE(34)-2'-O)-METHYLTRANSFERASE-RELATED"/>
    <property type="match status" value="1"/>
</dbReference>
<proteinExistence type="inferred from homology"/>
<accession>A0AAV0AGZ4</accession>
<comment type="subcellular location">
    <subcellularLocation>
        <location evidence="2 9">Cytoplasm</location>
    </subcellularLocation>
    <subcellularLocation>
        <location evidence="1">Nucleus</location>
    </subcellularLocation>
</comment>
<dbReference type="GO" id="GO:0002181">
    <property type="term" value="P:cytoplasmic translation"/>
    <property type="evidence" value="ECO:0007669"/>
    <property type="project" value="UniProtKB-UniRule"/>
</dbReference>
<feature type="compositionally biased region" description="Basic and acidic residues" evidence="10">
    <location>
        <begin position="295"/>
        <end position="308"/>
    </location>
</feature>
<reference evidence="12" key="1">
    <citation type="submission" date="2022-06" db="EMBL/GenBank/DDBJ databases">
        <authorList>
            <consortium name="SYNGENTA / RWTH Aachen University"/>
        </authorList>
    </citation>
    <scope>NUCLEOTIDE SEQUENCE</scope>
</reference>
<dbReference type="InterPro" id="IPR002877">
    <property type="entry name" value="RNA_MeTrfase_FtsJ_dom"/>
</dbReference>
<feature type="binding site" evidence="9">
    <location>
        <position position="97"/>
    </location>
    <ligand>
        <name>S-adenosyl-L-methionine</name>
        <dbReference type="ChEBI" id="CHEBI:59789"/>
    </ligand>
</feature>
<keyword evidence="3 9" id="KW-0963">Cytoplasm</keyword>
<dbReference type="InterPro" id="IPR029063">
    <property type="entry name" value="SAM-dependent_MTases_sf"/>
</dbReference>
<keyword evidence="7 9" id="KW-0819">tRNA processing</keyword>
<comment type="function">
    <text evidence="9">Methylates the 2'-O-ribose of nucleotides at positions 32 and 34 of the tRNA anticodon loop of substrate tRNAs.</text>
</comment>
<dbReference type="EC" id="2.1.1.205" evidence="9"/>
<dbReference type="HAMAP" id="MF_03162">
    <property type="entry name" value="RNA_methyltr_E_TRM7"/>
    <property type="match status" value="1"/>
</dbReference>
<evidence type="ECO:0000313" key="12">
    <source>
        <dbReference type="EMBL" id="CAH7666771.1"/>
    </source>
</evidence>
<comment type="catalytic activity">
    <reaction evidence="8 9">
        <text>cytidine(32)/guanosine(34) in tRNA + 2 S-adenosyl-L-methionine = 2'-O-methylcytidine(32)/2'-O-methylguanosine(34) in tRNA + 2 S-adenosyl-L-homocysteine + 2 H(+)</text>
        <dbReference type="Rhea" id="RHEA:42396"/>
        <dbReference type="Rhea" id="RHEA-COMP:10246"/>
        <dbReference type="Rhea" id="RHEA-COMP:10247"/>
        <dbReference type="ChEBI" id="CHEBI:15378"/>
        <dbReference type="ChEBI" id="CHEBI:57856"/>
        <dbReference type="ChEBI" id="CHEBI:59789"/>
        <dbReference type="ChEBI" id="CHEBI:74269"/>
        <dbReference type="ChEBI" id="CHEBI:74445"/>
        <dbReference type="ChEBI" id="CHEBI:74495"/>
        <dbReference type="ChEBI" id="CHEBI:82748"/>
        <dbReference type="EC" id="2.1.1.205"/>
    </reaction>
</comment>
<keyword evidence="4 9" id="KW-0489">Methyltransferase</keyword>
<evidence type="ECO:0000256" key="4">
    <source>
        <dbReference type="ARBA" id="ARBA00022603"/>
    </source>
</evidence>
<dbReference type="Pfam" id="PF01728">
    <property type="entry name" value="FtsJ"/>
    <property type="match status" value="1"/>
</dbReference>